<evidence type="ECO:0000256" key="2">
    <source>
        <dbReference type="ARBA" id="ARBA00022723"/>
    </source>
</evidence>
<dbReference type="RefSeq" id="XP_040733898.1">
    <property type="nucleotide sequence ID" value="XM_040877865.1"/>
</dbReference>
<dbReference type="PROSITE" id="PS00463">
    <property type="entry name" value="ZN2_CY6_FUNGAL_1"/>
    <property type="match status" value="1"/>
</dbReference>
<dbReference type="SUPFAM" id="SSF57701">
    <property type="entry name" value="Zn2/Cys6 DNA-binding domain"/>
    <property type="match status" value="1"/>
</dbReference>
<keyword evidence="3" id="KW-0862">Zinc</keyword>
<comment type="caution">
    <text evidence="9">The sequence shown here is derived from an EMBL/GenBank/DDBJ whole genome shotgun (WGS) entry which is preliminary data.</text>
</comment>
<comment type="subcellular location">
    <subcellularLocation>
        <location evidence="1">Nucleus</location>
    </subcellularLocation>
</comment>
<dbReference type="AlphaFoldDB" id="A0A364L0P6"/>
<dbReference type="InterPro" id="IPR052202">
    <property type="entry name" value="Yeast_MetPath_Reg"/>
</dbReference>
<reference evidence="9 10" key="1">
    <citation type="journal article" date="2017" name="Biotechnol. Biofuels">
        <title>Differential beta-glucosidase expression as a function of carbon source availability in Talaromyces amestolkiae: a genomic and proteomic approach.</title>
        <authorList>
            <person name="de Eugenio L.I."/>
            <person name="Mendez-Liter J.A."/>
            <person name="Nieto-Dominguez M."/>
            <person name="Alonso L."/>
            <person name="Gil-Munoz J."/>
            <person name="Barriuso J."/>
            <person name="Prieto A."/>
            <person name="Martinez M.J."/>
        </authorList>
    </citation>
    <scope>NUCLEOTIDE SEQUENCE [LARGE SCALE GENOMIC DNA]</scope>
    <source>
        <strain evidence="9 10">CIB</strain>
    </source>
</reference>
<evidence type="ECO:0000259" key="8">
    <source>
        <dbReference type="PROSITE" id="PS00463"/>
    </source>
</evidence>
<feature type="domain" description="Zn(2)-C6 fungal-type" evidence="8">
    <location>
        <begin position="14"/>
        <end position="41"/>
    </location>
</feature>
<dbReference type="InterPro" id="IPR001138">
    <property type="entry name" value="Zn2Cys6_DnaBD"/>
</dbReference>
<dbReference type="GO" id="GO:0006351">
    <property type="term" value="P:DNA-templated transcription"/>
    <property type="evidence" value="ECO:0007669"/>
    <property type="project" value="InterPro"/>
</dbReference>
<evidence type="ECO:0000313" key="9">
    <source>
        <dbReference type="EMBL" id="RAO69382.1"/>
    </source>
</evidence>
<keyword evidence="6" id="KW-0804">Transcription</keyword>
<accession>A0A364L0P6</accession>
<dbReference type="Proteomes" id="UP000249363">
    <property type="component" value="Unassembled WGS sequence"/>
</dbReference>
<evidence type="ECO:0000256" key="4">
    <source>
        <dbReference type="ARBA" id="ARBA00023015"/>
    </source>
</evidence>
<dbReference type="CDD" id="cd12148">
    <property type="entry name" value="fungal_TF_MHR"/>
    <property type="match status" value="1"/>
</dbReference>
<dbReference type="GO" id="GO:0000981">
    <property type="term" value="F:DNA-binding transcription factor activity, RNA polymerase II-specific"/>
    <property type="evidence" value="ECO:0007669"/>
    <property type="project" value="InterPro"/>
</dbReference>
<organism evidence="9 10">
    <name type="scientific">Talaromyces amestolkiae</name>
    <dbReference type="NCBI Taxonomy" id="1196081"/>
    <lineage>
        <taxon>Eukaryota</taxon>
        <taxon>Fungi</taxon>
        <taxon>Dikarya</taxon>
        <taxon>Ascomycota</taxon>
        <taxon>Pezizomycotina</taxon>
        <taxon>Eurotiomycetes</taxon>
        <taxon>Eurotiomycetidae</taxon>
        <taxon>Eurotiales</taxon>
        <taxon>Trichocomaceae</taxon>
        <taxon>Talaromyces</taxon>
        <taxon>Talaromyces sect. Talaromyces</taxon>
    </lineage>
</organism>
<keyword evidence="4" id="KW-0805">Transcription regulation</keyword>
<dbReference type="STRING" id="1196081.A0A364L0P6"/>
<dbReference type="InterPro" id="IPR007219">
    <property type="entry name" value="XnlR_reg_dom"/>
</dbReference>
<dbReference type="SMART" id="SM00906">
    <property type="entry name" value="Fungal_trans"/>
    <property type="match status" value="1"/>
</dbReference>
<dbReference type="Pfam" id="PF04082">
    <property type="entry name" value="Fungal_trans"/>
    <property type="match status" value="1"/>
</dbReference>
<evidence type="ECO:0000313" key="10">
    <source>
        <dbReference type="Proteomes" id="UP000249363"/>
    </source>
</evidence>
<protein>
    <recommendedName>
        <fullName evidence="8">Zn(2)-C6 fungal-type domain-containing protein</fullName>
    </recommendedName>
</protein>
<dbReference type="Gene3D" id="4.10.240.10">
    <property type="entry name" value="Zn(2)-C6 fungal-type DNA-binding domain"/>
    <property type="match status" value="1"/>
</dbReference>
<dbReference type="EMBL" id="MIKG01000009">
    <property type="protein sequence ID" value="RAO69382.1"/>
    <property type="molecule type" value="Genomic_DNA"/>
</dbReference>
<keyword evidence="10" id="KW-1185">Reference proteome</keyword>
<dbReference type="SMART" id="SM00066">
    <property type="entry name" value="GAL4"/>
    <property type="match status" value="1"/>
</dbReference>
<evidence type="ECO:0000256" key="5">
    <source>
        <dbReference type="ARBA" id="ARBA00023125"/>
    </source>
</evidence>
<evidence type="ECO:0000256" key="7">
    <source>
        <dbReference type="ARBA" id="ARBA00023242"/>
    </source>
</evidence>
<evidence type="ECO:0000256" key="6">
    <source>
        <dbReference type="ARBA" id="ARBA00023163"/>
    </source>
</evidence>
<dbReference type="GO" id="GO:0008270">
    <property type="term" value="F:zinc ion binding"/>
    <property type="evidence" value="ECO:0007669"/>
    <property type="project" value="InterPro"/>
</dbReference>
<proteinExistence type="predicted"/>
<keyword evidence="2" id="KW-0479">Metal-binding</keyword>
<evidence type="ECO:0000256" key="1">
    <source>
        <dbReference type="ARBA" id="ARBA00004123"/>
    </source>
</evidence>
<dbReference type="GO" id="GO:0045944">
    <property type="term" value="P:positive regulation of transcription by RNA polymerase II"/>
    <property type="evidence" value="ECO:0007669"/>
    <property type="project" value="TreeGrafter"/>
</dbReference>
<dbReference type="OrthoDB" id="9970124at2759"/>
<dbReference type="CDD" id="cd00067">
    <property type="entry name" value="GAL4"/>
    <property type="match status" value="1"/>
</dbReference>
<dbReference type="InterPro" id="IPR036864">
    <property type="entry name" value="Zn2-C6_fun-type_DNA-bd_sf"/>
</dbReference>
<dbReference type="Pfam" id="PF00172">
    <property type="entry name" value="Zn_clus"/>
    <property type="match status" value="1"/>
</dbReference>
<gene>
    <name evidence="9" type="ORF">BHQ10_005394</name>
</gene>
<dbReference type="GO" id="GO:0005634">
    <property type="term" value="C:nucleus"/>
    <property type="evidence" value="ECO:0007669"/>
    <property type="project" value="UniProtKB-SubCell"/>
</dbReference>
<dbReference type="GO" id="GO:0043565">
    <property type="term" value="F:sequence-specific DNA binding"/>
    <property type="evidence" value="ECO:0007669"/>
    <property type="project" value="TreeGrafter"/>
</dbReference>
<dbReference type="GeneID" id="63794610"/>
<dbReference type="PANTHER" id="PTHR47782:SF12">
    <property type="entry name" value="ZN(II)2CYS6 TRANSCRIPTION FACTOR (EUROFUNG)"/>
    <property type="match status" value="1"/>
</dbReference>
<keyword evidence="7" id="KW-0539">Nucleus</keyword>
<keyword evidence="5" id="KW-0238">DNA-binding</keyword>
<evidence type="ECO:0000256" key="3">
    <source>
        <dbReference type="ARBA" id="ARBA00022833"/>
    </source>
</evidence>
<name>A0A364L0P6_TALAM</name>
<dbReference type="PANTHER" id="PTHR47782">
    <property type="entry name" value="ZN(II)2CYS6 TRANSCRIPTION FACTOR (EUROFUNG)-RELATED"/>
    <property type="match status" value="1"/>
</dbReference>
<sequence length="622" mass="69876">MSQEARVRKRIPTSCKRCHRRKQRCVGFPTCSSCEVAGQPCTRAETAPSWHHAMSKGALVRRIEMLEAQLAERQPGDERLTPASGTVHHASSPKENIISLTAIMSSDNPQENQSYFGPSSGLSMAKSLDWFIHDTVLTRSIPVSASIMAPTVEPFDQTVLHRAKPPGDEEGSRLLDAYFSKTHIRFPFLDRAQILKLHAERYQSLEDSPEGSYRQFKLFMVYAIGATVLQMTQNHNTTTTSPSPSPPSTYLTTALSFESSLRDSFSLAGLEAIMLLVMYHLRLSSPSKVWYMLGLAMRISIDLGLHRELHYRNIGRDEAQRRRRLFWSVYLVERYISWSLGRPFNIAEEEIDAGIPADLGDHLADDDVVVANSIQSPPDPHSQGNCLRRFIACIRLSRIASVVHTRIYRVDRDISTLLPEIDPLMNDLQQFEKQLPHLAPDDDDFVRMHLNNSVRVVLQPFLAILPSADSRIQTCLAASGRMCQLFKKSRQTDSSAGHSFLLANSIFMAGLTMCFCLFRSPSLWSITVANDIRACSSAMFFMSERNLSLSKYRDSLETIINRVMEFVDQNQEATTTRPSFDFFASVVQAGGSGIPSIDSEPWSDLGDWFGLQNTFGVHADDL</sequence>